<gene>
    <name evidence="1" type="ORF">CCR94_17845</name>
</gene>
<dbReference type="Proteomes" id="UP000239089">
    <property type="component" value="Unassembled WGS sequence"/>
</dbReference>
<accession>A0A2S6N1D1</accession>
<name>A0A2S6N1D1_9HYPH</name>
<evidence type="ECO:0000313" key="2">
    <source>
        <dbReference type="Proteomes" id="UP000239089"/>
    </source>
</evidence>
<proteinExistence type="predicted"/>
<keyword evidence="2" id="KW-1185">Reference proteome</keyword>
<dbReference type="EMBL" id="NHSJ01000109">
    <property type="protein sequence ID" value="PPQ28422.1"/>
    <property type="molecule type" value="Genomic_DNA"/>
</dbReference>
<protein>
    <submittedName>
        <fullName evidence="1">Uncharacterized protein</fullName>
    </submittedName>
</protein>
<reference evidence="1 2" key="1">
    <citation type="journal article" date="2018" name="Arch. Microbiol.">
        <title>New insights into the metabolic potential of the phototrophic purple bacterium Rhodopila globiformis DSM 161(T) from its draft genome sequence and evidence for a vanadium-dependent nitrogenase.</title>
        <authorList>
            <person name="Imhoff J.F."/>
            <person name="Rahn T."/>
            <person name="Kunzel S."/>
            <person name="Neulinger S.C."/>
        </authorList>
    </citation>
    <scope>NUCLEOTIDE SEQUENCE [LARGE SCALE GENOMIC DNA]</scope>
    <source>
        <strain evidence="1 2">DSM 16996</strain>
    </source>
</reference>
<organism evidence="1 2">
    <name type="scientific">Rhodoblastus sphagnicola</name>
    <dbReference type="NCBI Taxonomy" id="333368"/>
    <lineage>
        <taxon>Bacteria</taxon>
        <taxon>Pseudomonadati</taxon>
        <taxon>Pseudomonadota</taxon>
        <taxon>Alphaproteobacteria</taxon>
        <taxon>Hyphomicrobiales</taxon>
        <taxon>Rhodoblastaceae</taxon>
        <taxon>Rhodoblastus</taxon>
    </lineage>
</organism>
<sequence>MNFAINAPKRPWVRHPGRRIQRGETGSALAHGCYEKPDANFGAHVAKLTQHRLTQGKASET</sequence>
<evidence type="ECO:0000313" key="1">
    <source>
        <dbReference type="EMBL" id="PPQ28422.1"/>
    </source>
</evidence>
<dbReference type="AlphaFoldDB" id="A0A2S6N1D1"/>
<comment type="caution">
    <text evidence="1">The sequence shown here is derived from an EMBL/GenBank/DDBJ whole genome shotgun (WGS) entry which is preliminary data.</text>
</comment>